<dbReference type="KEGG" id="aym:YM304_31290"/>
<dbReference type="PRINTS" id="PR00080">
    <property type="entry name" value="SDRFAMILY"/>
</dbReference>
<name>A0A6C7EAT7_ILUCY</name>
<dbReference type="InterPro" id="IPR002347">
    <property type="entry name" value="SDR_fam"/>
</dbReference>
<protein>
    <submittedName>
        <fullName evidence="3">Putative oxidoreductase</fullName>
    </submittedName>
</protein>
<organism evidence="3 4">
    <name type="scientific">Ilumatobacter coccineus (strain NBRC 103263 / KCTC 29153 / YM16-304)</name>
    <dbReference type="NCBI Taxonomy" id="1313172"/>
    <lineage>
        <taxon>Bacteria</taxon>
        <taxon>Bacillati</taxon>
        <taxon>Actinomycetota</taxon>
        <taxon>Acidimicrobiia</taxon>
        <taxon>Acidimicrobiales</taxon>
        <taxon>Ilumatobacteraceae</taxon>
        <taxon>Ilumatobacter</taxon>
    </lineage>
</organism>
<dbReference type="AlphaFoldDB" id="A0A6C7EAT7"/>
<dbReference type="SUPFAM" id="SSF51735">
    <property type="entry name" value="NAD(P)-binding Rossmann-fold domains"/>
    <property type="match status" value="1"/>
</dbReference>
<dbReference type="RefSeq" id="WP_015442690.1">
    <property type="nucleotide sequence ID" value="NC_020520.1"/>
</dbReference>
<dbReference type="Gene3D" id="3.40.50.720">
    <property type="entry name" value="NAD(P)-binding Rossmann-like Domain"/>
    <property type="match status" value="1"/>
</dbReference>
<gene>
    <name evidence="3" type="ORF">YM304_31290</name>
</gene>
<dbReference type="EMBL" id="AP012057">
    <property type="protein sequence ID" value="BAN03443.1"/>
    <property type="molecule type" value="Genomic_DNA"/>
</dbReference>
<evidence type="ECO:0000256" key="1">
    <source>
        <dbReference type="ARBA" id="ARBA00006484"/>
    </source>
</evidence>
<dbReference type="PROSITE" id="PS00061">
    <property type="entry name" value="ADH_SHORT"/>
    <property type="match status" value="1"/>
</dbReference>
<dbReference type="InterPro" id="IPR020904">
    <property type="entry name" value="Sc_DH/Rdtase_CS"/>
</dbReference>
<accession>A0A6C7EAT7</accession>
<sequence>MFDFTGKTVLITGASYGLGEHFAQSYAEAGADLVLTARSGDLLEAVAETCRAKGSKVTVATGDVSIEDDVKRVIAAGVAEHGKIDILVNNAGIADMRGVAAEHFDAETFNQILSVDLVGAFYYARECGRHMLENGSGSIVNICSIMASGGNEANVIAYTAAKGGLLNMTYQLGCEWADRGVRVNAVSPGFIVTEMTRPALEALGMDKWLASRTPMRRVGEVQEVTNAVLFLSSDLASYITGVDLLVDGGTNASNGTFQIPPIHHEWNKDTPMVPSSYEPVQPRPDWYQALENGIPGIHYPMPEGLDG</sequence>
<reference evidence="3 4" key="1">
    <citation type="journal article" date="2013" name="Int. J. Syst. Evol. Microbiol.">
        <title>Ilumatobacter nonamiense sp. nov. and Ilumatobacter coccineum sp. nov., isolated from seashore sand.</title>
        <authorList>
            <person name="Matsumoto A."/>
            <person name="Kasai H."/>
            <person name="Matsuo Y."/>
            <person name="Shizuri Y."/>
            <person name="Ichikawa N."/>
            <person name="Fujita N."/>
            <person name="Omura S."/>
            <person name="Takahashi Y."/>
        </authorList>
    </citation>
    <scope>NUCLEOTIDE SEQUENCE [LARGE SCALE GENOMIC DNA]</scope>
    <source>
        <strain evidence="4">NBRC 103263 / KCTC 29153 / YM16-304</strain>
    </source>
</reference>
<dbReference type="InterPro" id="IPR036291">
    <property type="entry name" value="NAD(P)-bd_dom_sf"/>
</dbReference>
<evidence type="ECO:0000256" key="2">
    <source>
        <dbReference type="ARBA" id="ARBA00023002"/>
    </source>
</evidence>
<evidence type="ECO:0000313" key="4">
    <source>
        <dbReference type="Proteomes" id="UP000011863"/>
    </source>
</evidence>
<proteinExistence type="inferred from homology"/>
<keyword evidence="2" id="KW-0560">Oxidoreductase</keyword>
<dbReference type="FunFam" id="3.40.50.720:FF:000084">
    <property type="entry name" value="Short-chain dehydrogenase reductase"/>
    <property type="match status" value="1"/>
</dbReference>
<comment type="similarity">
    <text evidence="1">Belongs to the short-chain dehydrogenases/reductases (SDR) family.</text>
</comment>
<dbReference type="GO" id="GO:0016616">
    <property type="term" value="F:oxidoreductase activity, acting on the CH-OH group of donors, NAD or NADP as acceptor"/>
    <property type="evidence" value="ECO:0007669"/>
    <property type="project" value="TreeGrafter"/>
</dbReference>
<dbReference type="Pfam" id="PF13561">
    <property type="entry name" value="adh_short_C2"/>
    <property type="match status" value="1"/>
</dbReference>
<evidence type="ECO:0000313" key="3">
    <source>
        <dbReference type="EMBL" id="BAN03443.1"/>
    </source>
</evidence>
<dbReference type="PANTHER" id="PTHR42760">
    <property type="entry name" value="SHORT-CHAIN DEHYDROGENASES/REDUCTASES FAMILY MEMBER"/>
    <property type="match status" value="1"/>
</dbReference>
<keyword evidence="4" id="KW-1185">Reference proteome</keyword>
<dbReference type="PRINTS" id="PR00081">
    <property type="entry name" value="GDHRDH"/>
</dbReference>
<dbReference type="Proteomes" id="UP000011863">
    <property type="component" value="Chromosome"/>
</dbReference>